<dbReference type="InterPro" id="IPR009057">
    <property type="entry name" value="Homeodomain-like_sf"/>
</dbReference>
<name>A0A0M4MCM4_9ACTN</name>
<dbReference type="PANTHER" id="PTHR30055:SF160">
    <property type="entry name" value="TRANSCRIPTIONAL REGULATORY PROTEIN (PROBABLY ASNC-FAMILY)-RELATED"/>
    <property type="match status" value="1"/>
</dbReference>
<dbReference type="Pfam" id="PF00440">
    <property type="entry name" value="TetR_N"/>
    <property type="match status" value="1"/>
</dbReference>
<organism evidence="6 7">
    <name type="scientific">Lawsonella clevelandensis</name>
    <dbReference type="NCBI Taxonomy" id="1528099"/>
    <lineage>
        <taxon>Bacteria</taxon>
        <taxon>Bacillati</taxon>
        <taxon>Actinomycetota</taxon>
        <taxon>Actinomycetes</taxon>
        <taxon>Mycobacteriales</taxon>
        <taxon>Lawsonellaceae</taxon>
        <taxon>Lawsonella</taxon>
    </lineage>
</organism>
<sequence>MWGELSARWLARRYRVNTTSTSRVSREERREAILDAARRHFVSNGYHGTGMDDVASTLGLSKPIVYQYFSSKHDLYLAVLEKAGENLEETIGAVLNQPGRNRDVVQASVRAFFEFVADDMQYYRLLFDSDMLDDVDAAERVEGVTSAVVERIAAHIASDTGLAAPQAQVLASSVVGASESAAKAWLRTSQSDLDIDTASDLIAGMMWSGLRALPAQP</sequence>
<dbReference type="GO" id="GO:0000976">
    <property type="term" value="F:transcription cis-regulatory region binding"/>
    <property type="evidence" value="ECO:0007669"/>
    <property type="project" value="TreeGrafter"/>
</dbReference>
<dbReference type="PROSITE" id="PS50977">
    <property type="entry name" value="HTH_TETR_2"/>
    <property type="match status" value="1"/>
</dbReference>
<dbReference type="InterPro" id="IPR054129">
    <property type="entry name" value="DesT_TetR_C"/>
</dbReference>
<dbReference type="GO" id="GO:0045892">
    <property type="term" value="P:negative regulation of DNA-templated transcription"/>
    <property type="evidence" value="ECO:0007669"/>
    <property type="project" value="UniProtKB-ARBA"/>
</dbReference>
<keyword evidence="1" id="KW-0805">Transcription regulation</keyword>
<feature type="domain" description="HTH tetR-type" evidence="5">
    <location>
        <begin position="27"/>
        <end position="87"/>
    </location>
</feature>
<reference evidence="6 7" key="1">
    <citation type="journal article" date="2015" name="Genome Announc.">
        <title>Complete Genome Sequences for Two Strains of a Novel Fastidious, Partially Acid-Fast, Gram-Positive Corynebacterineae Bacterium, Derived from Human Clinical Samples.</title>
        <authorList>
            <person name="Nicholson A.C."/>
            <person name="Bell M."/>
            <person name="Humrighouse B.W."/>
            <person name="McQuiston J.R."/>
        </authorList>
    </citation>
    <scope>NUCLEOTIDE SEQUENCE [LARGE SCALE GENOMIC DNA]</scope>
    <source>
        <strain evidence="6 7">X1698</strain>
    </source>
</reference>
<feature type="DNA-binding region" description="H-T-H motif" evidence="4">
    <location>
        <begin position="50"/>
        <end position="69"/>
    </location>
</feature>
<keyword evidence="2 4" id="KW-0238">DNA-binding</keyword>
<dbReference type="SUPFAM" id="SSF48498">
    <property type="entry name" value="Tetracyclin repressor-like, C-terminal domain"/>
    <property type="match status" value="1"/>
</dbReference>
<keyword evidence="3" id="KW-0804">Transcription</keyword>
<protein>
    <recommendedName>
        <fullName evidence="5">HTH tetR-type domain-containing protein</fullName>
    </recommendedName>
</protein>
<dbReference type="Proteomes" id="UP000068137">
    <property type="component" value="Chromosome"/>
</dbReference>
<dbReference type="PRINTS" id="PR00455">
    <property type="entry name" value="HTHTETR"/>
</dbReference>
<dbReference type="Pfam" id="PF21943">
    <property type="entry name" value="TetR_C_46"/>
    <property type="match status" value="1"/>
</dbReference>
<dbReference type="InterPro" id="IPR036271">
    <property type="entry name" value="Tet_transcr_reg_TetR-rel_C_sf"/>
</dbReference>
<dbReference type="InterPro" id="IPR050109">
    <property type="entry name" value="HTH-type_TetR-like_transc_reg"/>
</dbReference>
<evidence type="ECO:0000256" key="3">
    <source>
        <dbReference type="ARBA" id="ARBA00023163"/>
    </source>
</evidence>
<dbReference type="FunFam" id="1.10.10.60:FF:000141">
    <property type="entry name" value="TetR family transcriptional regulator"/>
    <property type="match status" value="1"/>
</dbReference>
<dbReference type="PATRIC" id="fig|1562462.4.peg.1353"/>
<dbReference type="Gene3D" id="1.10.357.10">
    <property type="entry name" value="Tetracycline Repressor, domain 2"/>
    <property type="match status" value="1"/>
</dbReference>
<accession>A0A0M4MCM4</accession>
<dbReference type="EMBL" id="CP012390">
    <property type="protein sequence ID" value="ALE19283.1"/>
    <property type="molecule type" value="Genomic_DNA"/>
</dbReference>
<dbReference type="GO" id="GO:0003700">
    <property type="term" value="F:DNA-binding transcription factor activity"/>
    <property type="evidence" value="ECO:0007669"/>
    <property type="project" value="TreeGrafter"/>
</dbReference>
<proteinExistence type="predicted"/>
<gene>
    <name evidence="6" type="ORF">AL705_06590</name>
</gene>
<dbReference type="InterPro" id="IPR001647">
    <property type="entry name" value="HTH_TetR"/>
</dbReference>
<evidence type="ECO:0000313" key="6">
    <source>
        <dbReference type="EMBL" id="ALE19283.1"/>
    </source>
</evidence>
<dbReference type="KEGG" id="cbq:AL705_06590"/>
<evidence type="ECO:0000256" key="1">
    <source>
        <dbReference type="ARBA" id="ARBA00023015"/>
    </source>
</evidence>
<dbReference type="AlphaFoldDB" id="A0A0M4MCM4"/>
<dbReference type="PANTHER" id="PTHR30055">
    <property type="entry name" value="HTH-TYPE TRANSCRIPTIONAL REGULATOR RUTR"/>
    <property type="match status" value="1"/>
</dbReference>
<evidence type="ECO:0000256" key="4">
    <source>
        <dbReference type="PROSITE-ProRule" id="PRU00335"/>
    </source>
</evidence>
<evidence type="ECO:0000256" key="2">
    <source>
        <dbReference type="ARBA" id="ARBA00023125"/>
    </source>
</evidence>
<dbReference type="SUPFAM" id="SSF46689">
    <property type="entry name" value="Homeodomain-like"/>
    <property type="match status" value="1"/>
</dbReference>
<evidence type="ECO:0000259" key="5">
    <source>
        <dbReference type="PROSITE" id="PS50977"/>
    </source>
</evidence>
<evidence type="ECO:0000313" key="7">
    <source>
        <dbReference type="Proteomes" id="UP000068137"/>
    </source>
</evidence>